<dbReference type="Pfam" id="PF06949">
    <property type="entry name" value="DUF1292"/>
    <property type="match status" value="1"/>
</dbReference>
<dbReference type="OrthoDB" id="2086132at2"/>
<evidence type="ECO:0000256" key="1">
    <source>
        <dbReference type="ARBA" id="ARBA00008439"/>
    </source>
</evidence>
<dbReference type="PANTHER" id="PTHR40066:SF1">
    <property type="entry name" value="UPF0473 PROTEIN CBO2561_CLC_2432"/>
    <property type="match status" value="1"/>
</dbReference>
<protein>
    <recommendedName>
        <fullName evidence="2">UPF0473 protein GCM10007380_03720</fullName>
    </recommendedName>
</protein>
<evidence type="ECO:0000313" key="5">
    <source>
        <dbReference type="Proteomes" id="UP000626244"/>
    </source>
</evidence>
<gene>
    <name evidence="4" type="primary">yrzB</name>
    <name evidence="4" type="ORF">GCM10007380_03720</name>
</gene>
<dbReference type="HAMAP" id="MF_01448">
    <property type="entry name" value="UPF0473"/>
    <property type="match status" value="1"/>
</dbReference>
<dbReference type="EMBL" id="BMHB01000001">
    <property type="protein sequence ID" value="GGI10620.1"/>
    <property type="molecule type" value="Genomic_DNA"/>
</dbReference>
<dbReference type="PANTHER" id="PTHR40066">
    <property type="entry name" value="UPF0473 PROTEIN CBO2561/CLC_2432"/>
    <property type="match status" value="1"/>
</dbReference>
<name>A0A8J3AE31_9BACI</name>
<dbReference type="NCBIfam" id="NF010217">
    <property type="entry name" value="PRK13678.1-4"/>
    <property type="match status" value="1"/>
</dbReference>
<dbReference type="RefSeq" id="WP_087998669.1">
    <property type="nucleotide sequence ID" value="NZ_BMHB01000001.1"/>
</dbReference>
<dbReference type="NCBIfam" id="NF010221">
    <property type="entry name" value="PRK13678.2-4"/>
    <property type="match status" value="1"/>
</dbReference>
<accession>A0A8J3AE31</accession>
<dbReference type="InterPro" id="IPR009711">
    <property type="entry name" value="UPF0473"/>
</dbReference>
<keyword evidence="5" id="KW-1185">Reference proteome</keyword>
<proteinExistence type="inferred from homology"/>
<comment type="similarity">
    <text evidence="1 2">Belongs to the UPF0473 family.</text>
</comment>
<sequence>MEHGEDRQITIIDEEGNEILCNIVLTFESDDYNKSYVIYTAVGQEFDEDGDPEYHASSFIPAEDGEDGELFPIETDEEWEMIEEVLNTFFDEEEGE</sequence>
<evidence type="ECO:0000313" key="4">
    <source>
        <dbReference type="EMBL" id="GGI10620.1"/>
    </source>
</evidence>
<feature type="region of interest" description="Disordered" evidence="3">
    <location>
        <begin position="47"/>
        <end position="68"/>
    </location>
</feature>
<comment type="caution">
    <text evidence="4">The sequence shown here is derived from an EMBL/GenBank/DDBJ whole genome shotgun (WGS) entry which is preliminary data.</text>
</comment>
<evidence type="ECO:0000256" key="2">
    <source>
        <dbReference type="HAMAP-Rule" id="MF_01448"/>
    </source>
</evidence>
<organism evidence="4 5">
    <name type="scientific">Gottfriedia solisilvae</name>
    <dbReference type="NCBI Taxonomy" id="1516104"/>
    <lineage>
        <taxon>Bacteria</taxon>
        <taxon>Bacillati</taxon>
        <taxon>Bacillota</taxon>
        <taxon>Bacilli</taxon>
        <taxon>Bacillales</taxon>
        <taxon>Bacillaceae</taxon>
        <taxon>Gottfriedia</taxon>
    </lineage>
</organism>
<dbReference type="Proteomes" id="UP000626244">
    <property type="component" value="Unassembled WGS sequence"/>
</dbReference>
<evidence type="ECO:0000256" key="3">
    <source>
        <dbReference type="SAM" id="MobiDB-lite"/>
    </source>
</evidence>
<reference evidence="5" key="1">
    <citation type="journal article" date="2019" name="Int. J. Syst. Evol. Microbiol.">
        <title>The Global Catalogue of Microorganisms (GCM) 10K type strain sequencing project: providing services to taxonomists for standard genome sequencing and annotation.</title>
        <authorList>
            <consortium name="The Broad Institute Genomics Platform"/>
            <consortium name="The Broad Institute Genome Sequencing Center for Infectious Disease"/>
            <person name="Wu L."/>
            <person name="Ma J."/>
        </authorList>
    </citation>
    <scope>NUCLEOTIDE SEQUENCE [LARGE SCALE GENOMIC DNA]</scope>
    <source>
        <strain evidence="5">CGMCC 1.14993</strain>
    </source>
</reference>
<dbReference type="AlphaFoldDB" id="A0A8J3AE31"/>